<organism evidence="1 2">
    <name type="scientific">Panicum hallii var. hallii</name>
    <dbReference type="NCBI Taxonomy" id="1504633"/>
    <lineage>
        <taxon>Eukaryota</taxon>
        <taxon>Viridiplantae</taxon>
        <taxon>Streptophyta</taxon>
        <taxon>Embryophyta</taxon>
        <taxon>Tracheophyta</taxon>
        <taxon>Spermatophyta</taxon>
        <taxon>Magnoliopsida</taxon>
        <taxon>Liliopsida</taxon>
        <taxon>Poales</taxon>
        <taxon>Poaceae</taxon>
        <taxon>PACMAD clade</taxon>
        <taxon>Panicoideae</taxon>
        <taxon>Panicodae</taxon>
        <taxon>Paniceae</taxon>
        <taxon>Panicinae</taxon>
        <taxon>Panicum</taxon>
        <taxon>Panicum sect. Panicum</taxon>
    </lineage>
</organism>
<dbReference type="Proteomes" id="UP000244336">
    <property type="component" value="Chromosome 9"/>
</dbReference>
<name>A0A2T7C0Q2_9POAL</name>
<sequence>MRQPESALFLARFRVNPLGWGWTDFCTLNHNGLLCLIFTPVTGANSFYQGPLTSKMPYIYKNPKYI</sequence>
<reference evidence="1 2" key="1">
    <citation type="submission" date="2018-04" db="EMBL/GenBank/DDBJ databases">
        <title>WGS assembly of Panicum hallii var. hallii HAL2.</title>
        <authorList>
            <person name="Lovell J."/>
            <person name="Jenkins J."/>
            <person name="Lowry D."/>
            <person name="Mamidi S."/>
            <person name="Sreedasyam A."/>
            <person name="Weng X."/>
            <person name="Barry K."/>
            <person name="Bonette J."/>
            <person name="Campitelli B."/>
            <person name="Daum C."/>
            <person name="Gordon S."/>
            <person name="Gould B."/>
            <person name="Lipzen A."/>
            <person name="MacQueen A."/>
            <person name="Palacio-Mejia J."/>
            <person name="Plott C."/>
            <person name="Shakirov E."/>
            <person name="Shu S."/>
            <person name="Yoshinaga Y."/>
            <person name="Zane M."/>
            <person name="Rokhsar D."/>
            <person name="Grimwood J."/>
            <person name="Schmutz J."/>
            <person name="Juenger T."/>
        </authorList>
    </citation>
    <scope>NUCLEOTIDE SEQUENCE [LARGE SCALE GENOMIC DNA]</scope>
    <source>
        <strain evidence="2">cv. HAL2</strain>
    </source>
</reference>
<protein>
    <submittedName>
        <fullName evidence="1">Uncharacterized protein</fullName>
    </submittedName>
</protein>
<proteinExistence type="predicted"/>
<keyword evidence="2" id="KW-1185">Reference proteome</keyword>
<dbReference type="Gramene" id="PUZ36895">
    <property type="protein sequence ID" value="PUZ36895"/>
    <property type="gene ID" value="GQ55_9G073500"/>
</dbReference>
<evidence type="ECO:0000313" key="2">
    <source>
        <dbReference type="Proteomes" id="UP000244336"/>
    </source>
</evidence>
<gene>
    <name evidence="1" type="ORF">GQ55_9G073500</name>
</gene>
<accession>A0A2T7C0Q2</accession>
<evidence type="ECO:0000313" key="1">
    <source>
        <dbReference type="EMBL" id="PUZ36895.1"/>
    </source>
</evidence>
<dbReference type="EMBL" id="CM009757">
    <property type="protein sequence ID" value="PUZ36895.1"/>
    <property type="molecule type" value="Genomic_DNA"/>
</dbReference>
<dbReference type="AlphaFoldDB" id="A0A2T7C0Q2"/>